<accession>A0A1W2CXX4</accession>
<dbReference type="GO" id="GO:0008800">
    <property type="term" value="F:beta-lactamase activity"/>
    <property type="evidence" value="ECO:0007669"/>
    <property type="project" value="InterPro"/>
</dbReference>
<proteinExistence type="predicted"/>
<dbReference type="InterPro" id="IPR012338">
    <property type="entry name" value="Beta-lactam/transpept-like"/>
</dbReference>
<evidence type="ECO:0000259" key="2">
    <source>
        <dbReference type="Pfam" id="PF13354"/>
    </source>
</evidence>
<dbReference type="PANTHER" id="PTHR35333:SF3">
    <property type="entry name" value="BETA-LACTAMASE-TYPE TRANSPEPTIDASE FOLD CONTAINING PROTEIN"/>
    <property type="match status" value="1"/>
</dbReference>
<dbReference type="GO" id="GO:0030655">
    <property type="term" value="P:beta-lactam antibiotic catabolic process"/>
    <property type="evidence" value="ECO:0007669"/>
    <property type="project" value="InterPro"/>
</dbReference>
<protein>
    <submittedName>
        <fullName evidence="3">Beta-lactamase class A</fullName>
    </submittedName>
</protein>
<evidence type="ECO:0000256" key="1">
    <source>
        <dbReference type="SAM" id="SignalP"/>
    </source>
</evidence>
<reference evidence="3 4" key="1">
    <citation type="submission" date="2017-04" db="EMBL/GenBank/DDBJ databases">
        <authorList>
            <person name="Afonso C.L."/>
            <person name="Miller P.J."/>
            <person name="Scott M.A."/>
            <person name="Spackman E."/>
            <person name="Goraichik I."/>
            <person name="Dimitrov K.M."/>
            <person name="Suarez D.L."/>
            <person name="Swayne D.E."/>
        </authorList>
    </citation>
    <scope>NUCLEOTIDE SEQUENCE [LARGE SCALE GENOMIC DNA]</scope>
    <source>
        <strain evidence="3 4">DSM 5090</strain>
    </source>
</reference>
<dbReference type="EMBL" id="FWXI01000012">
    <property type="protein sequence ID" value="SMC89734.1"/>
    <property type="molecule type" value="Genomic_DNA"/>
</dbReference>
<sequence length="259" mass="29324">MLRKIMFCLIILVVTVSSTLAAPAPNRNWEREIKSDVKGFDGKVGIYAKNLVTGRAIDYNENAVFPTASTSKLVVALATYKYLYPQAPTEKRYLYDTDIQYMMTVSDNPSFYELLDEIAANDPAALSKVTRDLGLRKTQIHSQEAKKKYNYQSVTTPYEMAKVFGAINTGKYLGKEKSQIMKDQLANTIFRDEIPRHMQVKVMHKVGQLDNILCDTGIVDDGKDQILISFYTITDRPAEYASNFIADTSAKLYNALRRK</sequence>
<keyword evidence="4" id="KW-1185">Reference proteome</keyword>
<dbReference type="SUPFAM" id="SSF56601">
    <property type="entry name" value="beta-lactamase/transpeptidase-like"/>
    <property type="match status" value="1"/>
</dbReference>
<dbReference type="InterPro" id="IPR000871">
    <property type="entry name" value="Beta-lactam_class-A"/>
</dbReference>
<dbReference type="STRING" id="112901.SAMN04488500_11258"/>
<keyword evidence="1" id="KW-0732">Signal</keyword>
<name>A0A1W2CXX4_9FIRM</name>
<dbReference type="AlphaFoldDB" id="A0A1W2CXX4"/>
<dbReference type="Gene3D" id="3.40.710.10">
    <property type="entry name" value="DD-peptidase/beta-lactamase superfamily"/>
    <property type="match status" value="1"/>
</dbReference>
<feature type="signal peptide" evidence="1">
    <location>
        <begin position="1"/>
        <end position="21"/>
    </location>
</feature>
<dbReference type="Proteomes" id="UP000192738">
    <property type="component" value="Unassembled WGS sequence"/>
</dbReference>
<dbReference type="InterPro" id="IPR045155">
    <property type="entry name" value="Beta-lactam_cat"/>
</dbReference>
<evidence type="ECO:0000313" key="3">
    <source>
        <dbReference type="EMBL" id="SMC89734.1"/>
    </source>
</evidence>
<dbReference type="PANTHER" id="PTHR35333">
    <property type="entry name" value="BETA-LACTAMASE"/>
    <property type="match status" value="1"/>
</dbReference>
<dbReference type="Pfam" id="PF13354">
    <property type="entry name" value="Beta-lactamase2"/>
    <property type="match status" value="2"/>
</dbReference>
<organism evidence="3 4">
    <name type="scientific">Sporomusa malonica</name>
    <dbReference type="NCBI Taxonomy" id="112901"/>
    <lineage>
        <taxon>Bacteria</taxon>
        <taxon>Bacillati</taxon>
        <taxon>Bacillota</taxon>
        <taxon>Negativicutes</taxon>
        <taxon>Selenomonadales</taxon>
        <taxon>Sporomusaceae</taxon>
        <taxon>Sporomusa</taxon>
    </lineage>
</organism>
<gene>
    <name evidence="3" type="ORF">SAMN04488500_11258</name>
</gene>
<feature type="chain" id="PRO_5012122347" evidence="1">
    <location>
        <begin position="22"/>
        <end position="259"/>
    </location>
</feature>
<evidence type="ECO:0000313" key="4">
    <source>
        <dbReference type="Proteomes" id="UP000192738"/>
    </source>
</evidence>
<dbReference type="RefSeq" id="WP_084576512.1">
    <property type="nucleotide sequence ID" value="NZ_CP155572.1"/>
</dbReference>
<dbReference type="GO" id="GO:0046677">
    <property type="term" value="P:response to antibiotic"/>
    <property type="evidence" value="ECO:0007669"/>
    <property type="project" value="InterPro"/>
</dbReference>
<feature type="domain" description="Beta-lactamase class A catalytic" evidence="2">
    <location>
        <begin position="45"/>
        <end position="81"/>
    </location>
</feature>
<feature type="domain" description="Beta-lactamase class A catalytic" evidence="2">
    <location>
        <begin position="99"/>
        <end position="227"/>
    </location>
</feature>